<dbReference type="Proteomes" id="UP001217089">
    <property type="component" value="Unassembled WGS sequence"/>
</dbReference>
<proteinExistence type="predicted"/>
<keyword evidence="2" id="KW-1185">Reference proteome</keyword>
<accession>A0ABQ9EXL5</accession>
<name>A0ABQ9EXL5_TEGGR</name>
<comment type="caution">
    <text evidence="1">The sequence shown here is derived from an EMBL/GenBank/DDBJ whole genome shotgun (WGS) entry which is preliminary data.</text>
</comment>
<evidence type="ECO:0000313" key="2">
    <source>
        <dbReference type="Proteomes" id="UP001217089"/>
    </source>
</evidence>
<reference evidence="1 2" key="1">
    <citation type="submission" date="2022-12" db="EMBL/GenBank/DDBJ databases">
        <title>Chromosome-level genome of Tegillarca granosa.</title>
        <authorList>
            <person name="Kim J."/>
        </authorList>
    </citation>
    <scope>NUCLEOTIDE SEQUENCE [LARGE SCALE GENOMIC DNA]</scope>
    <source>
        <strain evidence="1">Teg-2019</strain>
        <tissue evidence="1">Adductor muscle</tissue>
    </source>
</reference>
<sequence length="266" mass="31155">MRKTENINIFLQNKLKKMYFLFDTLLNLMNKNYIGLIQDANSQELAMNYHSINTVFSVSSFAGATLSLNESEKRLKEKAISDFCYYNTYLKKYELTYESDCGIVQRTVNLRDCRLIVLMDNLVRLKYHKDPEPGESRSMQICTLPITVKGLPKDARVVDNWHDANICDTTNECKCKDNNRLTKEEFEDDVICLNKKEKDVVQRFLQMLDWGFLSLWIEIFKKNIWNTLPVLNQANSTRYKDEELKHLASLNVSERMMSNNSILNTI</sequence>
<gene>
    <name evidence="1" type="ORF">KUTeg_011771</name>
</gene>
<organism evidence="1 2">
    <name type="scientific">Tegillarca granosa</name>
    <name type="common">Malaysian cockle</name>
    <name type="synonym">Anadara granosa</name>
    <dbReference type="NCBI Taxonomy" id="220873"/>
    <lineage>
        <taxon>Eukaryota</taxon>
        <taxon>Metazoa</taxon>
        <taxon>Spiralia</taxon>
        <taxon>Lophotrochozoa</taxon>
        <taxon>Mollusca</taxon>
        <taxon>Bivalvia</taxon>
        <taxon>Autobranchia</taxon>
        <taxon>Pteriomorphia</taxon>
        <taxon>Arcoida</taxon>
        <taxon>Arcoidea</taxon>
        <taxon>Arcidae</taxon>
        <taxon>Tegillarca</taxon>
    </lineage>
</organism>
<protein>
    <submittedName>
        <fullName evidence="1">Uncharacterized protein</fullName>
    </submittedName>
</protein>
<dbReference type="EMBL" id="JARBDR010000640">
    <property type="protein sequence ID" value="KAJ8309906.1"/>
    <property type="molecule type" value="Genomic_DNA"/>
</dbReference>
<evidence type="ECO:0000313" key="1">
    <source>
        <dbReference type="EMBL" id="KAJ8309906.1"/>
    </source>
</evidence>